<dbReference type="SUPFAM" id="SSF48371">
    <property type="entry name" value="ARM repeat"/>
    <property type="match status" value="1"/>
</dbReference>
<dbReference type="InParanoid" id="A0A6L2Q7B8"/>
<dbReference type="InterPro" id="IPR011989">
    <property type="entry name" value="ARM-like"/>
</dbReference>
<evidence type="ECO:0008006" key="3">
    <source>
        <dbReference type="Google" id="ProtNLM"/>
    </source>
</evidence>
<sequence length="121" mass="13641">MDRSYKILDVLFGQRKATEGDNSNMKYLELDRLFVLLETGSSSVTRRAAARQLGEVQRLHPHELHHLLSRITTYLHSPAWETRIAAGQAVEAVIQNVPQWDPPASNIKRGCCSNLNLLVCC</sequence>
<proteinExistence type="predicted"/>
<dbReference type="PANTHER" id="PTHR36498:SF1">
    <property type="entry name" value="TATA-BINDING PROTEIN-ASSOCIATED FACTOR 172"/>
    <property type="match status" value="1"/>
</dbReference>
<accession>A0A6L2Q7B8</accession>
<dbReference type="Proteomes" id="UP000502823">
    <property type="component" value="Unassembled WGS sequence"/>
</dbReference>
<dbReference type="InterPro" id="IPR044972">
    <property type="entry name" value="Mot1"/>
</dbReference>
<dbReference type="Gene3D" id="1.25.10.10">
    <property type="entry name" value="Leucine-rich Repeat Variant"/>
    <property type="match status" value="1"/>
</dbReference>
<keyword evidence="2" id="KW-1185">Reference proteome</keyword>
<dbReference type="InterPro" id="IPR016024">
    <property type="entry name" value="ARM-type_fold"/>
</dbReference>
<dbReference type="GO" id="GO:0016887">
    <property type="term" value="F:ATP hydrolysis activity"/>
    <property type="evidence" value="ECO:0007669"/>
    <property type="project" value="InterPro"/>
</dbReference>
<evidence type="ECO:0000313" key="2">
    <source>
        <dbReference type="Proteomes" id="UP000502823"/>
    </source>
</evidence>
<reference evidence="2" key="1">
    <citation type="submission" date="2020-01" db="EMBL/GenBank/DDBJ databases">
        <title>Draft genome sequence of the Termite Coptotermes fromosanus.</title>
        <authorList>
            <person name="Itakura S."/>
            <person name="Yosikawa Y."/>
            <person name="Umezawa K."/>
        </authorList>
    </citation>
    <scope>NUCLEOTIDE SEQUENCE [LARGE SCALE GENOMIC DNA]</scope>
</reference>
<dbReference type="GO" id="GO:0003677">
    <property type="term" value="F:DNA binding"/>
    <property type="evidence" value="ECO:0007669"/>
    <property type="project" value="InterPro"/>
</dbReference>
<evidence type="ECO:0000313" key="1">
    <source>
        <dbReference type="EMBL" id="GFG40821.1"/>
    </source>
</evidence>
<name>A0A6L2Q7B8_COPFO</name>
<comment type="caution">
    <text evidence="1">The sequence shown here is derived from an EMBL/GenBank/DDBJ whole genome shotgun (WGS) entry which is preliminary data.</text>
</comment>
<dbReference type="EMBL" id="BLKM01002630">
    <property type="protein sequence ID" value="GFG40821.1"/>
    <property type="molecule type" value="Genomic_DNA"/>
</dbReference>
<dbReference type="PANTHER" id="PTHR36498">
    <property type="entry name" value="TATA-BINDING PROTEIN-ASSOCIATED FACTOR 172"/>
    <property type="match status" value="1"/>
</dbReference>
<gene>
    <name evidence="1" type="ORF">Cfor_08069</name>
</gene>
<dbReference type="OrthoDB" id="10252227at2759"/>
<dbReference type="AlphaFoldDB" id="A0A6L2Q7B8"/>
<dbReference type="GO" id="GO:0017025">
    <property type="term" value="F:TBP-class protein binding"/>
    <property type="evidence" value="ECO:0007669"/>
    <property type="project" value="InterPro"/>
</dbReference>
<protein>
    <recommendedName>
        <fullName evidence="3">TATA-binding protein interacting (TIP20) domain-containing protein</fullName>
    </recommendedName>
</protein>
<organism evidence="1 2">
    <name type="scientific">Coptotermes formosanus</name>
    <name type="common">Formosan subterranean termite</name>
    <dbReference type="NCBI Taxonomy" id="36987"/>
    <lineage>
        <taxon>Eukaryota</taxon>
        <taxon>Metazoa</taxon>
        <taxon>Ecdysozoa</taxon>
        <taxon>Arthropoda</taxon>
        <taxon>Hexapoda</taxon>
        <taxon>Insecta</taxon>
        <taxon>Pterygota</taxon>
        <taxon>Neoptera</taxon>
        <taxon>Polyneoptera</taxon>
        <taxon>Dictyoptera</taxon>
        <taxon>Blattodea</taxon>
        <taxon>Blattoidea</taxon>
        <taxon>Termitoidae</taxon>
        <taxon>Rhinotermitidae</taxon>
        <taxon>Coptotermes</taxon>
    </lineage>
</organism>